<comment type="caution">
    <text evidence="1">The sequence shown here is derived from an EMBL/GenBank/DDBJ whole genome shotgun (WGS) entry which is preliminary data.</text>
</comment>
<organism evidence="1 2">
    <name type="scientific">Saccharibacillus sacchari</name>
    <dbReference type="NCBI Taxonomy" id="456493"/>
    <lineage>
        <taxon>Bacteria</taxon>
        <taxon>Bacillati</taxon>
        <taxon>Bacillota</taxon>
        <taxon>Bacilli</taxon>
        <taxon>Bacillales</taxon>
        <taxon>Paenibacillaceae</taxon>
        <taxon>Saccharibacillus</taxon>
    </lineage>
</organism>
<dbReference type="Proteomes" id="UP001380953">
    <property type="component" value="Unassembled WGS sequence"/>
</dbReference>
<name>A0ACC6PAI4_9BACL</name>
<evidence type="ECO:0000313" key="1">
    <source>
        <dbReference type="EMBL" id="MEJ8303965.1"/>
    </source>
</evidence>
<accession>A0ACC6PAI4</accession>
<reference evidence="1" key="1">
    <citation type="submission" date="2024-03" db="EMBL/GenBank/DDBJ databases">
        <title>Whole genome sequecning of epiphytes from Marcgravia umbellata leaves.</title>
        <authorList>
            <person name="Kumar G."/>
            <person name="Savka M.A."/>
        </authorList>
    </citation>
    <scope>NUCLEOTIDE SEQUENCE</scope>
    <source>
        <strain evidence="1">RIT_BL5</strain>
    </source>
</reference>
<dbReference type="EMBL" id="JBBKAR010000031">
    <property type="protein sequence ID" value="MEJ8303965.1"/>
    <property type="molecule type" value="Genomic_DNA"/>
</dbReference>
<keyword evidence="2" id="KW-1185">Reference proteome</keyword>
<gene>
    <name evidence="1" type="ORF">WKI47_08655</name>
</gene>
<evidence type="ECO:0000313" key="2">
    <source>
        <dbReference type="Proteomes" id="UP001380953"/>
    </source>
</evidence>
<proteinExistence type="predicted"/>
<sequence>MNPNLENGVKPSAFKRQLQAAAELLWSTWESGTLTTAELDRMENEFKKRHADGGEPECLWLLSEIQVYRSRLIRRTGAEAALEGLRQAPESTGLHDNYVACMDGALPDFHKRNHHRLIAEYERIVERHPELLIARRILIEHLIADYRFDEAEIHIAAALPYAAGREYVLDFYISEILYRKGERRAAERLWSSVCRRHPGDSACLFLLGEQYAKFARYEEAANAYERSFALQQSPRRIDALEALVHVHEIRGDDASLLHALSRILNVLAQDYGITEGAEADPFLRQRDSVRRREAVWS</sequence>
<protein>
    <submittedName>
        <fullName evidence="1">Uncharacterized protein</fullName>
    </submittedName>
</protein>